<proteinExistence type="predicted"/>
<dbReference type="SUPFAM" id="SSF51726">
    <property type="entry name" value="UROD/MetE-like"/>
    <property type="match status" value="1"/>
</dbReference>
<name>A0ABX1NZ40_9RHOO</name>
<evidence type="ECO:0000313" key="2">
    <source>
        <dbReference type="EMBL" id="NMG17247.1"/>
    </source>
</evidence>
<dbReference type="Gene3D" id="3.20.20.210">
    <property type="match status" value="1"/>
</dbReference>
<dbReference type="EMBL" id="WTVP01000066">
    <property type="protein sequence ID" value="NMG17247.1"/>
    <property type="molecule type" value="Genomic_DNA"/>
</dbReference>
<protein>
    <recommendedName>
        <fullName evidence="1">Uroporphyrinogen decarboxylase (URO-D) domain-containing protein</fullName>
    </recommendedName>
</protein>
<dbReference type="InterPro" id="IPR052024">
    <property type="entry name" value="Methanogen_methyltrans"/>
</dbReference>
<gene>
    <name evidence="2" type="ORF">GPA24_17235</name>
</gene>
<dbReference type="InterPro" id="IPR038071">
    <property type="entry name" value="UROD/MetE-like_sf"/>
</dbReference>
<dbReference type="InterPro" id="IPR000257">
    <property type="entry name" value="Uroporphyrinogen_deCOase"/>
</dbReference>
<comment type="caution">
    <text evidence="2">The sequence shown here is derived from an EMBL/GenBank/DDBJ whole genome shotgun (WGS) entry which is preliminary data.</text>
</comment>
<dbReference type="Pfam" id="PF01208">
    <property type="entry name" value="URO-D"/>
    <property type="match status" value="1"/>
</dbReference>
<dbReference type="Proteomes" id="UP000633943">
    <property type="component" value="Unassembled WGS sequence"/>
</dbReference>
<dbReference type="PANTHER" id="PTHR47099">
    <property type="entry name" value="METHYLCOBAMIDE:COM METHYLTRANSFERASE MTBA"/>
    <property type="match status" value="1"/>
</dbReference>
<keyword evidence="3" id="KW-1185">Reference proteome</keyword>
<evidence type="ECO:0000313" key="3">
    <source>
        <dbReference type="Proteomes" id="UP000633943"/>
    </source>
</evidence>
<feature type="domain" description="Uroporphyrinogen decarboxylase (URO-D)" evidence="1">
    <location>
        <begin position="227"/>
        <end position="426"/>
    </location>
</feature>
<reference evidence="2 3" key="1">
    <citation type="submission" date="2019-12" db="EMBL/GenBank/DDBJ databases">
        <title>Comparative genomics gives insights into the taxonomy of the Azoarcus-Aromatoleum group and reveals separate origins of nif in the plant-associated Azoarcus and non-plant-associated Aromatoleum sub-groups.</title>
        <authorList>
            <person name="Lafos M."/>
            <person name="Maluk M."/>
            <person name="Batista M."/>
            <person name="Junghare M."/>
            <person name="Carmona M."/>
            <person name="Faoro H."/>
            <person name="Cruz L.M."/>
            <person name="Battistoni F."/>
            <person name="De Souza E."/>
            <person name="Pedrosa F."/>
            <person name="Chen W.-M."/>
            <person name="Poole P.S."/>
            <person name="Dixon R.A."/>
            <person name="James E.K."/>
        </authorList>
    </citation>
    <scope>NUCLEOTIDE SEQUENCE [LARGE SCALE GENOMIC DNA]</scope>
    <source>
        <strain evidence="2 3">PbN1</strain>
    </source>
</reference>
<accession>A0ABX1NZ40</accession>
<dbReference type="PANTHER" id="PTHR47099:SF1">
    <property type="entry name" value="METHYLCOBAMIDE:COM METHYLTRANSFERASE MTBA"/>
    <property type="match status" value="1"/>
</dbReference>
<organism evidence="2 3">
    <name type="scientific">Aromatoleum bremense</name>
    <dbReference type="NCBI Taxonomy" id="76115"/>
    <lineage>
        <taxon>Bacteria</taxon>
        <taxon>Pseudomonadati</taxon>
        <taxon>Pseudomonadota</taxon>
        <taxon>Betaproteobacteria</taxon>
        <taxon>Rhodocyclales</taxon>
        <taxon>Rhodocyclaceae</taxon>
        <taxon>Aromatoleum</taxon>
    </lineage>
</organism>
<sequence length="428" mass="48240">MNDICETLDETPAAVAATPSAFDTRWQRIIDCVALKQPDRMPVAFYSTFWLARYAGITCRELMYDYEKTREIGERAVLEFDPDVVSPLLLTATAGPSLEAIGFKQLQWPGHGVGDDQPFQYLDREYMKADEYEDFIFDPTGYYLHTYLPRVASAFEGFEDLPYLPGLYYFRLLGGIRPFAKPRVREALEKVIRAAEEAERFAQHHLAFTDRLATLGYPCTNGTTGIAPYDFIADYFRGATGMMKDLYRKKDQLLALLDKVAVFLLKQIVSAARASGNPIVFIPVHWAPDAFMSPKQFETFWWPSFRRLLIGLIDAGLIPMPLWEADCTKRLEIIKDVPAGKCIYWFERTDMVKAFEVLGDVVALRGNLSPSMMTTGTPAEVDAAVRHLAENVFHKGGKLILDCAFGLPDEAPVDNVRAMFAAARKYAG</sequence>
<evidence type="ECO:0000259" key="1">
    <source>
        <dbReference type="Pfam" id="PF01208"/>
    </source>
</evidence>